<evidence type="ECO:0000313" key="1">
    <source>
        <dbReference type="EMBL" id="KAI3824759.1"/>
    </source>
</evidence>
<accession>A0ACB9JXJ7</accession>
<keyword evidence="2" id="KW-1185">Reference proteome</keyword>
<sequence>MANQSVDVTMMEVGGPGLKKIEDRLTNFNLRRSIDKLEPRHPNPQILRSSVNHIPDPPSVILPNSSKRYDL</sequence>
<comment type="caution">
    <text evidence="1">The sequence shown here is derived from an EMBL/GenBank/DDBJ whole genome shotgun (WGS) entry which is preliminary data.</text>
</comment>
<protein>
    <submittedName>
        <fullName evidence="1">Uncharacterized protein</fullName>
    </submittedName>
</protein>
<proteinExistence type="predicted"/>
<dbReference type="Proteomes" id="UP001056120">
    <property type="component" value="Linkage Group LG02"/>
</dbReference>
<gene>
    <name evidence="1" type="ORF">L1987_06230</name>
</gene>
<reference evidence="1 2" key="2">
    <citation type="journal article" date="2022" name="Mol. Ecol. Resour.">
        <title>The genomes of chicory, endive, great burdock and yacon provide insights into Asteraceae paleo-polyploidization history and plant inulin production.</title>
        <authorList>
            <person name="Fan W."/>
            <person name="Wang S."/>
            <person name="Wang H."/>
            <person name="Wang A."/>
            <person name="Jiang F."/>
            <person name="Liu H."/>
            <person name="Zhao H."/>
            <person name="Xu D."/>
            <person name="Zhang Y."/>
        </authorList>
    </citation>
    <scope>NUCLEOTIDE SEQUENCE [LARGE SCALE GENOMIC DNA]</scope>
    <source>
        <strain evidence="2">cv. Yunnan</strain>
        <tissue evidence="1">Leaves</tissue>
    </source>
</reference>
<name>A0ACB9JXJ7_9ASTR</name>
<dbReference type="EMBL" id="CM042019">
    <property type="protein sequence ID" value="KAI3824759.1"/>
    <property type="molecule type" value="Genomic_DNA"/>
</dbReference>
<reference evidence="2" key="1">
    <citation type="journal article" date="2022" name="Mol. Ecol. Resour.">
        <title>The genomes of chicory, endive, great burdock and yacon provide insights into Asteraceae palaeo-polyploidization history and plant inulin production.</title>
        <authorList>
            <person name="Fan W."/>
            <person name="Wang S."/>
            <person name="Wang H."/>
            <person name="Wang A."/>
            <person name="Jiang F."/>
            <person name="Liu H."/>
            <person name="Zhao H."/>
            <person name="Xu D."/>
            <person name="Zhang Y."/>
        </authorList>
    </citation>
    <scope>NUCLEOTIDE SEQUENCE [LARGE SCALE GENOMIC DNA]</scope>
    <source>
        <strain evidence="2">cv. Yunnan</strain>
    </source>
</reference>
<organism evidence="1 2">
    <name type="scientific">Smallanthus sonchifolius</name>
    <dbReference type="NCBI Taxonomy" id="185202"/>
    <lineage>
        <taxon>Eukaryota</taxon>
        <taxon>Viridiplantae</taxon>
        <taxon>Streptophyta</taxon>
        <taxon>Embryophyta</taxon>
        <taxon>Tracheophyta</taxon>
        <taxon>Spermatophyta</taxon>
        <taxon>Magnoliopsida</taxon>
        <taxon>eudicotyledons</taxon>
        <taxon>Gunneridae</taxon>
        <taxon>Pentapetalae</taxon>
        <taxon>asterids</taxon>
        <taxon>campanulids</taxon>
        <taxon>Asterales</taxon>
        <taxon>Asteraceae</taxon>
        <taxon>Asteroideae</taxon>
        <taxon>Heliantheae alliance</taxon>
        <taxon>Millerieae</taxon>
        <taxon>Smallanthus</taxon>
    </lineage>
</organism>
<evidence type="ECO:0000313" key="2">
    <source>
        <dbReference type="Proteomes" id="UP001056120"/>
    </source>
</evidence>